<sequence>MAMTHRHTCPSVCEHSNRVLDVVFHYFACLRDSEKAVYFANLPQASQSRITKEQDRARKIAASFEKNPNAPGGILQIKFRQSLRAWRGNPGKPQHEDGQLFSYTADDDVESDIQARLIFFKNSRPYDSPAFPNEFPDQKMPLKRLLANDPETNPLMQSCDEDLIRYFHLPANNMKWVEEAIARYYHEGRPDHDNFHHQARRSRHTKSEMILNPEFWRGQQLGDAGSEVHARSMRPLCETISTNAVSAEATPRNIVLFMPYLHWETDRGRRIAAEVTKEAGKAMFASLGEVVDTVTAERPTEDQTLTRIPTEKTVVARTLVQRRALLGSLLLLAAKLSEATDSFIDEKLMLQYLHKDAQLHPRRTLDQSYYGALKNTQARDRDQVVYRATTPSSHECARKFFKDANCRRCQEDIRKRPRLIMVDQLWLWVLDEKTVITSFPKRWGRNIADSSGVHASIRTRLISARQDEIRSAFDLAIIIVDQCSRVFFDRTRSIGQQPNLGDIFADSIRTVTYKQTAAFDAFLQYTHLASKDHHSRDTPFGGSSAMENTLLNINPEGNLLKEIKDILDELHILTRVKIQQQVVAETFVKHIRQILLPKVAAANDFNLALPSEASLLAPGTPGAPGQKDSIEMRREQLAGAKWTLARAEVLLTGIERRIAELNTLSDAAQHTSTALKDLLTLKQQQAGVIEAREAVKQASETLKQGRSIMLFTVIAIIFLPLSFCTSLFGMNSKEFSDGSKLTLRQQFSYMFPISVAIVITSFTLAFSSNTFLSGIFTVAWATVAYPINVAFTWLLTRSGIYTFSRGLKGKAKVLADRKDTITAHMKSDALRERMEWKVAKELSREQSVDHELKKKMKKKKHHRDEEEGVGTKMLSPSASHELLSYPKTVTSDVSSLP</sequence>
<dbReference type="HOGENOM" id="CLU_006096_0_0_1"/>
<dbReference type="eggNOG" id="KOG4177">
    <property type="taxonomic scope" value="Eukaryota"/>
</dbReference>
<comment type="subcellular location">
    <subcellularLocation>
        <location evidence="1">Membrane</location>
        <topology evidence="1">Multi-pass membrane protein</topology>
    </subcellularLocation>
</comment>
<dbReference type="GO" id="GO:0046873">
    <property type="term" value="F:metal ion transmembrane transporter activity"/>
    <property type="evidence" value="ECO:0007669"/>
    <property type="project" value="InterPro"/>
</dbReference>
<accession>S3DB92</accession>
<dbReference type="EMBL" id="KE145356">
    <property type="protein sequence ID" value="EPE34369.1"/>
    <property type="molecule type" value="Genomic_DNA"/>
</dbReference>
<organism evidence="7 8">
    <name type="scientific">Glarea lozoyensis (strain ATCC 20868 / MF5171)</name>
    <dbReference type="NCBI Taxonomy" id="1116229"/>
    <lineage>
        <taxon>Eukaryota</taxon>
        <taxon>Fungi</taxon>
        <taxon>Dikarya</taxon>
        <taxon>Ascomycota</taxon>
        <taxon>Pezizomycotina</taxon>
        <taxon>Leotiomycetes</taxon>
        <taxon>Helotiales</taxon>
        <taxon>Helotiaceae</taxon>
        <taxon>Glarea</taxon>
    </lineage>
</organism>
<dbReference type="InterPro" id="IPR045863">
    <property type="entry name" value="CorA_TM1_TM2"/>
</dbReference>
<dbReference type="SUPFAM" id="SSF144083">
    <property type="entry name" value="Magnesium transport protein CorA, transmembrane region"/>
    <property type="match status" value="1"/>
</dbReference>
<dbReference type="PANTHER" id="PTHR47685:SF1">
    <property type="entry name" value="MAGNESIUM TRANSPORT PROTEIN CORA"/>
    <property type="match status" value="1"/>
</dbReference>
<evidence type="ECO:0000256" key="2">
    <source>
        <dbReference type="ARBA" id="ARBA00022692"/>
    </source>
</evidence>
<evidence type="ECO:0000256" key="3">
    <source>
        <dbReference type="ARBA" id="ARBA00022989"/>
    </source>
</evidence>
<dbReference type="InterPro" id="IPR002523">
    <property type="entry name" value="MgTranspt_CorA/ZnTranspt_ZntB"/>
</dbReference>
<dbReference type="STRING" id="1116229.S3DB92"/>
<dbReference type="RefSeq" id="XP_008078304.1">
    <property type="nucleotide sequence ID" value="XM_008080113.1"/>
</dbReference>
<dbReference type="KEGG" id="glz:GLAREA_10063"/>
<evidence type="ECO:0000256" key="6">
    <source>
        <dbReference type="SAM" id="Phobius"/>
    </source>
</evidence>
<evidence type="ECO:0000256" key="5">
    <source>
        <dbReference type="SAM" id="MobiDB-lite"/>
    </source>
</evidence>
<protein>
    <submittedName>
        <fullName evidence="7">Magnesium transport protein CorA, transmembrane region</fullName>
    </submittedName>
</protein>
<evidence type="ECO:0000313" key="7">
    <source>
        <dbReference type="EMBL" id="EPE34369.1"/>
    </source>
</evidence>
<keyword evidence="2 6" id="KW-0812">Transmembrane</keyword>
<dbReference type="GO" id="GO:0016020">
    <property type="term" value="C:membrane"/>
    <property type="evidence" value="ECO:0007669"/>
    <property type="project" value="UniProtKB-SubCell"/>
</dbReference>
<dbReference type="GeneID" id="19469110"/>
<dbReference type="OrthoDB" id="341259at2759"/>
<feature type="transmembrane region" description="Helical" evidence="6">
    <location>
        <begin position="774"/>
        <end position="795"/>
    </location>
</feature>
<proteinExistence type="predicted"/>
<name>S3DB92_GLAL2</name>
<feature type="compositionally biased region" description="Polar residues" evidence="5">
    <location>
        <begin position="887"/>
        <end position="897"/>
    </location>
</feature>
<dbReference type="InterPro" id="IPR050829">
    <property type="entry name" value="CorA_MIT"/>
</dbReference>
<dbReference type="PANTHER" id="PTHR47685">
    <property type="entry name" value="MAGNESIUM TRANSPORT PROTEIN CORA"/>
    <property type="match status" value="1"/>
</dbReference>
<dbReference type="Pfam" id="PF01544">
    <property type="entry name" value="CorA"/>
    <property type="match status" value="1"/>
</dbReference>
<feature type="compositionally biased region" description="Basic residues" evidence="5">
    <location>
        <begin position="853"/>
        <end position="862"/>
    </location>
</feature>
<dbReference type="OMA" id="CEADTIR"/>
<dbReference type="Gene3D" id="1.20.58.340">
    <property type="entry name" value="Magnesium transport protein CorA, transmembrane region"/>
    <property type="match status" value="1"/>
</dbReference>
<evidence type="ECO:0000313" key="8">
    <source>
        <dbReference type="Proteomes" id="UP000016922"/>
    </source>
</evidence>
<gene>
    <name evidence="7" type="ORF">GLAREA_10063</name>
</gene>
<dbReference type="Proteomes" id="UP000016922">
    <property type="component" value="Unassembled WGS sequence"/>
</dbReference>
<dbReference type="AlphaFoldDB" id="S3DB92"/>
<feature type="region of interest" description="Disordered" evidence="5">
    <location>
        <begin position="847"/>
        <end position="897"/>
    </location>
</feature>
<keyword evidence="8" id="KW-1185">Reference proteome</keyword>
<feature type="transmembrane region" description="Helical" evidence="6">
    <location>
        <begin position="749"/>
        <end position="768"/>
    </location>
</feature>
<keyword evidence="3 6" id="KW-1133">Transmembrane helix</keyword>
<evidence type="ECO:0000256" key="1">
    <source>
        <dbReference type="ARBA" id="ARBA00004141"/>
    </source>
</evidence>
<keyword evidence="4 6" id="KW-0472">Membrane</keyword>
<reference evidence="7 8" key="1">
    <citation type="journal article" date="2013" name="BMC Genomics">
        <title>Genomics-driven discovery of the pneumocandin biosynthetic gene cluster in the fungus Glarea lozoyensis.</title>
        <authorList>
            <person name="Chen L."/>
            <person name="Yue Q."/>
            <person name="Zhang X."/>
            <person name="Xiang M."/>
            <person name="Wang C."/>
            <person name="Li S."/>
            <person name="Che Y."/>
            <person name="Ortiz-Lopez F.J."/>
            <person name="Bills G.F."/>
            <person name="Liu X."/>
            <person name="An Z."/>
        </authorList>
    </citation>
    <scope>NUCLEOTIDE SEQUENCE [LARGE SCALE GENOMIC DNA]</scope>
    <source>
        <strain evidence="8">ATCC 20868 / MF5171</strain>
    </source>
</reference>
<evidence type="ECO:0000256" key="4">
    <source>
        <dbReference type="ARBA" id="ARBA00023136"/>
    </source>
</evidence>
<feature type="transmembrane region" description="Helical" evidence="6">
    <location>
        <begin position="708"/>
        <end position="728"/>
    </location>
</feature>